<evidence type="ECO:0000313" key="1">
    <source>
        <dbReference type="EMBL" id="SDC66218.1"/>
    </source>
</evidence>
<name>A0A1G6NEK9_9BACI</name>
<keyword evidence="2" id="KW-1185">Reference proteome</keyword>
<dbReference type="RefSeq" id="WP_090776535.1">
    <property type="nucleotide sequence ID" value="NZ_FMYM01000012.1"/>
</dbReference>
<evidence type="ECO:0000313" key="2">
    <source>
        <dbReference type="Proteomes" id="UP000242662"/>
    </source>
</evidence>
<dbReference type="PROSITE" id="PS51257">
    <property type="entry name" value="PROKAR_LIPOPROTEIN"/>
    <property type="match status" value="1"/>
</dbReference>
<organism evidence="1 2">
    <name type="scientific">Shouchella lonarensis</name>
    <dbReference type="NCBI Taxonomy" id="1464122"/>
    <lineage>
        <taxon>Bacteria</taxon>
        <taxon>Bacillati</taxon>
        <taxon>Bacillota</taxon>
        <taxon>Bacilli</taxon>
        <taxon>Bacillales</taxon>
        <taxon>Bacillaceae</taxon>
        <taxon>Shouchella</taxon>
    </lineage>
</organism>
<proteinExistence type="predicted"/>
<gene>
    <name evidence="1" type="ORF">SAMN05421737_11257</name>
</gene>
<dbReference type="STRING" id="1464122.SAMN05421737_11257"/>
<reference evidence="2" key="1">
    <citation type="submission" date="2016-09" db="EMBL/GenBank/DDBJ databases">
        <authorList>
            <person name="Varghese N."/>
            <person name="Submissions S."/>
        </authorList>
    </citation>
    <scope>NUCLEOTIDE SEQUENCE [LARGE SCALE GENOMIC DNA]</scope>
    <source>
        <strain evidence="2">25nlg</strain>
    </source>
</reference>
<sequence>MMMKTACWGIVASLLLVSGCTEQRQQDESFLEPIEWNKTEDRLLGLTTDGALAFKTSVLEDTVKEMNFYLDVYEDGALNEDTSQQLGGFSYNVEAPFTDEELFFAYQFTQLDEDDDVSISFFVQANGSGSYKTSASIPYSASIFKGYLPADRLDTTAESTPLFLWTTDDRASSNWNTEEGMEELRSRGKTFAMIRVEWVKE</sequence>
<evidence type="ECO:0008006" key="3">
    <source>
        <dbReference type="Google" id="ProtNLM"/>
    </source>
</evidence>
<dbReference type="Proteomes" id="UP000242662">
    <property type="component" value="Unassembled WGS sequence"/>
</dbReference>
<dbReference type="AlphaFoldDB" id="A0A1G6NEK9"/>
<accession>A0A1G6NEK9</accession>
<protein>
    <recommendedName>
        <fullName evidence="3">Lipoprotein</fullName>
    </recommendedName>
</protein>
<dbReference type="EMBL" id="FMYM01000012">
    <property type="protein sequence ID" value="SDC66218.1"/>
    <property type="molecule type" value="Genomic_DNA"/>
</dbReference>